<dbReference type="GO" id="GO:0006508">
    <property type="term" value="P:proteolysis"/>
    <property type="evidence" value="ECO:0007669"/>
    <property type="project" value="TreeGrafter"/>
</dbReference>
<accession>A0A1B6ICC8</accession>
<sequence length="140" mass="16322">LYQSEEKLKTIEKTLWWIPVSYTSNSEKSFGDPKPKFWFNDENKTLEDPAKPEDWLLLNVQAAGTYHVRYDKANLELIKNALRNSSLDDIPPLNRFQLVLDYGMFGLAGLEPLDEVLDLMDYLGREQHFAPWAAGIRIFW</sequence>
<evidence type="ECO:0000259" key="2">
    <source>
        <dbReference type="Pfam" id="PF11838"/>
    </source>
</evidence>
<proteinExistence type="inferred from homology"/>
<protein>
    <recommendedName>
        <fullName evidence="2">ERAP1-like C-terminal domain-containing protein</fullName>
    </recommendedName>
</protein>
<dbReference type="AlphaFoldDB" id="A0A1B6ICC8"/>
<dbReference type="Pfam" id="PF11838">
    <property type="entry name" value="ERAP1_C"/>
    <property type="match status" value="1"/>
</dbReference>
<dbReference type="InterPro" id="IPR024571">
    <property type="entry name" value="ERAP1-like_C_dom"/>
</dbReference>
<comment type="similarity">
    <text evidence="1">Belongs to the peptidase M1 family.</text>
</comment>
<evidence type="ECO:0000256" key="1">
    <source>
        <dbReference type="ARBA" id="ARBA00010136"/>
    </source>
</evidence>
<dbReference type="EMBL" id="GECU01023118">
    <property type="protein sequence ID" value="JAS84588.1"/>
    <property type="molecule type" value="Transcribed_RNA"/>
</dbReference>
<dbReference type="GO" id="GO:0043171">
    <property type="term" value="P:peptide catabolic process"/>
    <property type="evidence" value="ECO:0007669"/>
    <property type="project" value="TreeGrafter"/>
</dbReference>
<feature type="non-terminal residue" evidence="3">
    <location>
        <position position="140"/>
    </location>
</feature>
<organism evidence="3">
    <name type="scientific">Homalodisca liturata</name>
    <dbReference type="NCBI Taxonomy" id="320908"/>
    <lineage>
        <taxon>Eukaryota</taxon>
        <taxon>Metazoa</taxon>
        <taxon>Ecdysozoa</taxon>
        <taxon>Arthropoda</taxon>
        <taxon>Hexapoda</taxon>
        <taxon>Insecta</taxon>
        <taxon>Pterygota</taxon>
        <taxon>Neoptera</taxon>
        <taxon>Paraneoptera</taxon>
        <taxon>Hemiptera</taxon>
        <taxon>Auchenorrhyncha</taxon>
        <taxon>Membracoidea</taxon>
        <taxon>Cicadellidae</taxon>
        <taxon>Cicadellinae</taxon>
        <taxon>Proconiini</taxon>
        <taxon>Homalodisca</taxon>
    </lineage>
</organism>
<reference evidence="3" key="1">
    <citation type="submission" date="2015-11" db="EMBL/GenBank/DDBJ databases">
        <title>De novo transcriptome assembly of four potential Pierce s Disease insect vectors from Arizona vineyards.</title>
        <authorList>
            <person name="Tassone E.E."/>
        </authorList>
    </citation>
    <scope>NUCLEOTIDE SEQUENCE</scope>
</reference>
<dbReference type="GO" id="GO:0005615">
    <property type="term" value="C:extracellular space"/>
    <property type="evidence" value="ECO:0007669"/>
    <property type="project" value="TreeGrafter"/>
</dbReference>
<dbReference type="GO" id="GO:0042277">
    <property type="term" value="F:peptide binding"/>
    <property type="evidence" value="ECO:0007669"/>
    <property type="project" value="TreeGrafter"/>
</dbReference>
<dbReference type="Gene3D" id="2.60.40.1910">
    <property type="match status" value="1"/>
</dbReference>
<name>A0A1B6ICC8_9HEMI</name>
<dbReference type="GO" id="GO:0070006">
    <property type="term" value="F:metalloaminopeptidase activity"/>
    <property type="evidence" value="ECO:0007669"/>
    <property type="project" value="TreeGrafter"/>
</dbReference>
<dbReference type="PANTHER" id="PTHR11533:SF294">
    <property type="entry name" value="THYROTROPIN-RELEASING HORMONE-DEGRADING ECTOENZYME"/>
    <property type="match status" value="1"/>
</dbReference>
<gene>
    <name evidence="3" type="ORF">g.58103</name>
</gene>
<dbReference type="PANTHER" id="PTHR11533">
    <property type="entry name" value="PROTEASE M1 ZINC METALLOPROTEASE"/>
    <property type="match status" value="1"/>
</dbReference>
<feature type="non-terminal residue" evidence="3">
    <location>
        <position position="1"/>
    </location>
</feature>
<dbReference type="GO" id="GO:0005737">
    <property type="term" value="C:cytoplasm"/>
    <property type="evidence" value="ECO:0007669"/>
    <property type="project" value="TreeGrafter"/>
</dbReference>
<dbReference type="InterPro" id="IPR050344">
    <property type="entry name" value="Peptidase_M1_aminopeptidases"/>
</dbReference>
<dbReference type="GO" id="GO:0016020">
    <property type="term" value="C:membrane"/>
    <property type="evidence" value="ECO:0007669"/>
    <property type="project" value="TreeGrafter"/>
</dbReference>
<dbReference type="Gene3D" id="1.25.50.20">
    <property type="match status" value="1"/>
</dbReference>
<feature type="domain" description="ERAP1-like C-terminal" evidence="2">
    <location>
        <begin position="55"/>
        <end position="137"/>
    </location>
</feature>
<dbReference type="GO" id="GO:0008270">
    <property type="term" value="F:zinc ion binding"/>
    <property type="evidence" value="ECO:0007669"/>
    <property type="project" value="TreeGrafter"/>
</dbReference>
<evidence type="ECO:0000313" key="3">
    <source>
        <dbReference type="EMBL" id="JAS84588.1"/>
    </source>
</evidence>